<dbReference type="OrthoDB" id="4776374at2759"/>
<keyword evidence="3" id="KW-1185">Reference proteome</keyword>
<feature type="region of interest" description="Disordered" evidence="1">
    <location>
        <begin position="1"/>
        <end position="34"/>
    </location>
</feature>
<dbReference type="EMBL" id="QJNU01000751">
    <property type="protein sequence ID" value="RYO87381.1"/>
    <property type="molecule type" value="Genomic_DNA"/>
</dbReference>
<reference evidence="2 3" key="1">
    <citation type="submission" date="2018-06" db="EMBL/GenBank/DDBJ databases">
        <title>Complete Genomes of Monosporascus.</title>
        <authorList>
            <person name="Robinson A.J."/>
            <person name="Natvig D.O."/>
        </authorList>
    </citation>
    <scope>NUCLEOTIDE SEQUENCE [LARGE SCALE GENOMIC DNA]</scope>
    <source>
        <strain evidence="2 3">CBS 110550</strain>
    </source>
</reference>
<protein>
    <submittedName>
        <fullName evidence="2">Uncharacterized protein</fullName>
    </submittedName>
</protein>
<evidence type="ECO:0000256" key="1">
    <source>
        <dbReference type="SAM" id="MobiDB-lite"/>
    </source>
</evidence>
<evidence type="ECO:0000313" key="2">
    <source>
        <dbReference type="EMBL" id="RYO87381.1"/>
    </source>
</evidence>
<feature type="compositionally biased region" description="Basic residues" evidence="1">
    <location>
        <begin position="19"/>
        <end position="31"/>
    </location>
</feature>
<evidence type="ECO:0000313" key="3">
    <source>
        <dbReference type="Proteomes" id="UP000293360"/>
    </source>
</evidence>
<accession>A0A4V1X951</accession>
<proteinExistence type="predicted"/>
<comment type="caution">
    <text evidence="2">The sequence shown here is derived from an EMBL/GenBank/DDBJ whole genome shotgun (WGS) entry which is preliminary data.</text>
</comment>
<feature type="compositionally biased region" description="Low complexity" evidence="1">
    <location>
        <begin position="93"/>
        <end position="115"/>
    </location>
</feature>
<sequence length="230" mass="25496">MIIKHHDTDPDVSSGRGSYCHHHHQDHHHQQHERPVELPYENFQGTLVGNHYRLQRLRLQSDFLDIYVVTCLCGDVFEAQAFSLSCPCGSGSDSGDDSSSNTSCSSNSISGDDNGNSGGGRGGSGTSKLLDSRRRRMKRIYRSRNFVVAFEQAGKRFLVSEVHRPESEWRNVCRQIKQGAGLAGDGRLALQEVKEKGVEAAPAWCCAPAFELEPVFRVEPESAELCVHRG</sequence>
<gene>
    <name evidence="2" type="ORF">DL764_008861</name>
</gene>
<dbReference type="AlphaFoldDB" id="A0A4V1X951"/>
<dbReference type="Proteomes" id="UP000293360">
    <property type="component" value="Unassembled WGS sequence"/>
</dbReference>
<feature type="compositionally biased region" description="Gly residues" evidence="1">
    <location>
        <begin position="116"/>
        <end position="125"/>
    </location>
</feature>
<feature type="region of interest" description="Disordered" evidence="1">
    <location>
        <begin position="93"/>
        <end position="131"/>
    </location>
</feature>
<name>A0A4V1X951_9PEZI</name>
<organism evidence="2 3">
    <name type="scientific">Monosporascus ibericus</name>
    <dbReference type="NCBI Taxonomy" id="155417"/>
    <lineage>
        <taxon>Eukaryota</taxon>
        <taxon>Fungi</taxon>
        <taxon>Dikarya</taxon>
        <taxon>Ascomycota</taxon>
        <taxon>Pezizomycotina</taxon>
        <taxon>Sordariomycetes</taxon>
        <taxon>Xylariomycetidae</taxon>
        <taxon>Xylariales</taxon>
        <taxon>Xylariales incertae sedis</taxon>
        <taxon>Monosporascus</taxon>
    </lineage>
</organism>